<name>A0A7S1D3Z7_CYCTE</name>
<sequence length="161" mass="18567">MDNDDLDTARNNNLHRIRNNDILCSTIPRYAAHVGNQDFNLVLSAYLLHRRTVALERVEERVGVARDVVQMMRQRQSRFLAKTRRGTWKDIGDDLAVRWISRRLRRMVENDGNDDNNNNGNDDDDDDNDNGLFVEGDALQRPNNNNDFEVDVLVDGNDDAN</sequence>
<accession>A0A7S1D3Z7</accession>
<dbReference type="Pfam" id="PF20710">
    <property type="entry name" value="DUF6824"/>
    <property type="match status" value="1"/>
</dbReference>
<dbReference type="EMBL" id="HBFW01010835">
    <property type="protein sequence ID" value="CAD8935937.1"/>
    <property type="molecule type" value="Transcribed_RNA"/>
</dbReference>
<proteinExistence type="predicted"/>
<feature type="compositionally biased region" description="Acidic residues" evidence="1">
    <location>
        <begin position="148"/>
        <end position="161"/>
    </location>
</feature>
<organism evidence="3">
    <name type="scientific">Cyclophora tenuis</name>
    <name type="common">Marine diatom</name>
    <dbReference type="NCBI Taxonomy" id="216820"/>
    <lineage>
        <taxon>Eukaryota</taxon>
        <taxon>Sar</taxon>
        <taxon>Stramenopiles</taxon>
        <taxon>Ochrophyta</taxon>
        <taxon>Bacillariophyta</taxon>
        <taxon>Fragilariophyceae</taxon>
        <taxon>Fragilariophycidae</taxon>
        <taxon>Cyclophorales</taxon>
        <taxon>Cyclophoraceae</taxon>
        <taxon>Cyclophora</taxon>
    </lineage>
</organism>
<dbReference type="AlphaFoldDB" id="A0A7S1D3Z7"/>
<evidence type="ECO:0000259" key="2">
    <source>
        <dbReference type="Pfam" id="PF20710"/>
    </source>
</evidence>
<protein>
    <recommendedName>
        <fullName evidence="2">DUF6824 domain-containing protein</fullName>
    </recommendedName>
</protein>
<gene>
    <name evidence="3" type="ORF">CTEN0397_LOCUS6971</name>
</gene>
<dbReference type="InterPro" id="IPR049227">
    <property type="entry name" value="DUF6824"/>
</dbReference>
<feature type="domain" description="DUF6824" evidence="2">
    <location>
        <begin position="21"/>
        <end position="105"/>
    </location>
</feature>
<evidence type="ECO:0000313" key="3">
    <source>
        <dbReference type="EMBL" id="CAD8935937.1"/>
    </source>
</evidence>
<reference evidence="3" key="1">
    <citation type="submission" date="2021-01" db="EMBL/GenBank/DDBJ databases">
        <authorList>
            <person name="Corre E."/>
            <person name="Pelletier E."/>
            <person name="Niang G."/>
            <person name="Scheremetjew M."/>
            <person name="Finn R."/>
            <person name="Kale V."/>
            <person name="Holt S."/>
            <person name="Cochrane G."/>
            <person name="Meng A."/>
            <person name="Brown T."/>
            <person name="Cohen L."/>
        </authorList>
    </citation>
    <scope>NUCLEOTIDE SEQUENCE</scope>
    <source>
        <strain evidence="3">ECT3854</strain>
    </source>
</reference>
<feature type="region of interest" description="Disordered" evidence="1">
    <location>
        <begin position="109"/>
        <end position="161"/>
    </location>
</feature>
<evidence type="ECO:0000256" key="1">
    <source>
        <dbReference type="SAM" id="MobiDB-lite"/>
    </source>
</evidence>